<accession>A0A0K0D960</accession>
<dbReference type="InterPro" id="IPR036691">
    <property type="entry name" value="Endo/exonu/phosph_ase_sf"/>
</dbReference>
<reference evidence="1" key="1">
    <citation type="submission" date="2012-09" db="EMBL/GenBank/DDBJ databases">
        <authorList>
            <person name="Martin A.A."/>
        </authorList>
    </citation>
    <scope>NUCLEOTIDE SEQUENCE</scope>
</reference>
<dbReference type="Proteomes" id="UP000035642">
    <property type="component" value="Unassembled WGS sequence"/>
</dbReference>
<sequence>MVKICTYNARTLASEFSIDLLMQARVIKYDVIGLAETRRRHPFNAVYDTGEELFLRTRDSRGIGGVGVLVNTSLSMNIDSFEQLTTRIGCLRLKRCGSIPALKIFAIYAPTSSYDEEEDEAFYMDLERFYREDHTFFNVIIGDFNAKIGLRRSSEERQIGTHGLEYNEQGDRLSELIIENKTIHGSSSVP</sequence>
<evidence type="ECO:0000313" key="1">
    <source>
        <dbReference type="Proteomes" id="UP000035642"/>
    </source>
</evidence>
<organism evidence="1 2">
    <name type="scientific">Angiostrongylus cantonensis</name>
    <name type="common">Rat lungworm</name>
    <dbReference type="NCBI Taxonomy" id="6313"/>
    <lineage>
        <taxon>Eukaryota</taxon>
        <taxon>Metazoa</taxon>
        <taxon>Ecdysozoa</taxon>
        <taxon>Nematoda</taxon>
        <taxon>Chromadorea</taxon>
        <taxon>Rhabditida</taxon>
        <taxon>Rhabditina</taxon>
        <taxon>Rhabditomorpha</taxon>
        <taxon>Strongyloidea</taxon>
        <taxon>Metastrongylidae</taxon>
        <taxon>Angiostrongylus</taxon>
    </lineage>
</organism>
<reference evidence="2" key="2">
    <citation type="submission" date="2017-02" db="UniProtKB">
        <authorList>
            <consortium name="WormBaseParasite"/>
        </authorList>
    </citation>
    <scope>IDENTIFICATION</scope>
</reference>
<dbReference type="WBParaSite" id="ACAC_0000663001-mRNA-1">
    <property type="protein sequence ID" value="ACAC_0000663001-mRNA-1"/>
    <property type="gene ID" value="ACAC_0000663001"/>
</dbReference>
<keyword evidence="1" id="KW-1185">Reference proteome</keyword>
<protein>
    <submittedName>
        <fullName evidence="2">Endo/exonuclease/phosphatase domain-containing protein</fullName>
    </submittedName>
</protein>
<dbReference type="Gene3D" id="3.60.10.10">
    <property type="entry name" value="Endonuclease/exonuclease/phosphatase"/>
    <property type="match status" value="1"/>
</dbReference>
<proteinExistence type="predicted"/>
<dbReference type="AlphaFoldDB" id="A0A0K0D960"/>
<evidence type="ECO:0000313" key="2">
    <source>
        <dbReference type="WBParaSite" id="ACAC_0000663001-mRNA-1"/>
    </source>
</evidence>
<name>A0A0K0D960_ANGCA</name>
<dbReference type="SUPFAM" id="SSF56219">
    <property type="entry name" value="DNase I-like"/>
    <property type="match status" value="1"/>
</dbReference>